<organism evidence="6 7">
    <name type="scientific">Geoglobus acetivorans</name>
    <dbReference type="NCBI Taxonomy" id="565033"/>
    <lineage>
        <taxon>Archaea</taxon>
        <taxon>Methanobacteriati</taxon>
        <taxon>Methanobacteriota</taxon>
        <taxon>Archaeoglobi</taxon>
        <taxon>Archaeoglobales</taxon>
        <taxon>Archaeoglobaceae</taxon>
        <taxon>Geoglobus</taxon>
    </lineage>
</organism>
<keyword evidence="1" id="KW-0378">Hydrolase</keyword>
<evidence type="ECO:0000256" key="1">
    <source>
        <dbReference type="ARBA" id="ARBA00022801"/>
    </source>
</evidence>
<dbReference type="Proteomes" id="UP000030624">
    <property type="component" value="Chromosome"/>
</dbReference>
<dbReference type="InterPro" id="IPR001736">
    <property type="entry name" value="PLipase_D/transphosphatidylase"/>
</dbReference>
<dbReference type="EMBL" id="CP009552">
    <property type="protein sequence ID" value="AIY90078.1"/>
    <property type="molecule type" value="Genomic_DNA"/>
</dbReference>
<dbReference type="SUPFAM" id="SSF56024">
    <property type="entry name" value="Phospholipase D/nuclease"/>
    <property type="match status" value="1"/>
</dbReference>
<dbReference type="InterPro" id="IPR025202">
    <property type="entry name" value="PLD-like_dom"/>
</dbReference>
<name>A0A0A7GDZ4_GEOAI</name>
<dbReference type="PROSITE" id="PS50035">
    <property type="entry name" value="PLD"/>
    <property type="match status" value="1"/>
</dbReference>
<dbReference type="AlphaFoldDB" id="A0A0A7GDZ4"/>
<feature type="transmembrane region" description="Helical" evidence="4">
    <location>
        <begin position="211"/>
        <end position="232"/>
    </location>
</feature>
<dbReference type="PANTHER" id="PTHR43856:SF1">
    <property type="entry name" value="MITOCHONDRIAL CARDIOLIPIN HYDROLASE"/>
    <property type="match status" value="1"/>
</dbReference>
<dbReference type="eggNOG" id="arCOG02039">
    <property type="taxonomic scope" value="Archaea"/>
</dbReference>
<evidence type="ECO:0000313" key="6">
    <source>
        <dbReference type="EMBL" id="AIY90078.1"/>
    </source>
</evidence>
<keyword evidence="4" id="KW-0812">Transmembrane</keyword>
<evidence type="ECO:0000256" key="3">
    <source>
        <dbReference type="ARBA" id="ARBA00023098"/>
    </source>
</evidence>
<evidence type="ECO:0000256" key="2">
    <source>
        <dbReference type="ARBA" id="ARBA00022963"/>
    </source>
</evidence>
<dbReference type="GO" id="GO:0016042">
    <property type="term" value="P:lipid catabolic process"/>
    <property type="evidence" value="ECO:0007669"/>
    <property type="project" value="UniProtKB-KW"/>
</dbReference>
<keyword evidence="2" id="KW-0442">Lipid degradation</keyword>
<gene>
    <name evidence="6" type="ORF">GACE_1034</name>
</gene>
<sequence>MDWIILAAVVLAMLAFPVKGQNITVDAKITYKMISVDLVEDEFTLKFKNTNENQVEVLNFVLTIPESDMAKVVGVNEKPSGYYKLTRTTDENGRRYAVIKIEKTLRPFEEYQITIKRELKNALEALGENTYSFGTYEFPSYFRGFGYNVERFRIFLDFPDSLFSNYNILTVSSNSKFYYKSLNRIDGIDWDFINPPDQISVYVTFEKVPNFYLLNIMGAALTVLAFTGLFYYNLRIEKRLKRHDIVKNPPWSGELLSKMKEMIRNAEKEILITSPHIYYTDWLTAELQPLMGKGVKFRIVTWPSYRRDVYKNVEDVQEDRKQFFTLKRFLEMFPPGSVKLNDNIHAKMVIVDEREVLVTTANLSQTGLYENYEIGFYAENPALAKKAKEFFEAVWGSEDSISLDHDTIDPKVAWALIMDIKSRREVEK</sequence>
<dbReference type="STRING" id="565033.GACE_1034"/>
<evidence type="ECO:0000256" key="4">
    <source>
        <dbReference type="SAM" id="Phobius"/>
    </source>
</evidence>
<dbReference type="Gene3D" id="3.30.870.10">
    <property type="entry name" value="Endonuclease Chain A"/>
    <property type="match status" value="1"/>
</dbReference>
<protein>
    <recommendedName>
        <fullName evidence="5">PLD phosphodiesterase domain-containing protein</fullName>
    </recommendedName>
</protein>
<dbReference type="HOGENOM" id="CLU_607807_0_0_2"/>
<dbReference type="GO" id="GO:0016891">
    <property type="term" value="F:RNA endonuclease activity producing 5'-phosphomonoesters, hydrolytic mechanism"/>
    <property type="evidence" value="ECO:0007669"/>
    <property type="project" value="TreeGrafter"/>
</dbReference>
<keyword evidence="3" id="KW-0443">Lipid metabolism</keyword>
<feature type="domain" description="PLD phosphodiesterase" evidence="5">
    <location>
        <begin position="340"/>
        <end position="367"/>
    </location>
</feature>
<reference evidence="6 7" key="1">
    <citation type="journal article" date="2015" name="Appl. Environ. Microbiol.">
        <title>The Geoglobus acetivorans genome: Fe(III) reduction, acetate utilization, autotrophic growth, and degradation of aromatic compounds in a hyperthermophilic archaeon.</title>
        <authorList>
            <person name="Mardanov A.V."/>
            <person name="Slododkina G.B."/>
            <person name="Slobodkin A.I."/>
            <person name="Beletsky A.V."/>
            <person name="Gavrilov S.N."/>
            <person name="Kublanov I.V."/>
            <person name="Bonch-Osmolovskaya E.A."/>
            <person name="Skryabin K.G."/>
            <person name="Ravin N.V."/>
        </authorList>
    </citation>
    <scope>NUCLEOTIDE SEQUENCE [LARGE SCALE GENOMIC DNA]</scope>
    <source>
        <strain evidence="6 7">SBH6</strain>
    </source>
</reference>
<evidence type="ECO:0000259" key="5">
    <source>
        <dbReference type="PROSITE" id="PS50035"/>
    </source>
</evidence>
<proteinExistence type="predicted"/>
<accession>A0A0A7GDZ4</accession>
<dbReference type="KEGG" id="gac:GACE_1034"/>
<dbReference type="Pfam" id="PF13091">
    <property type="entry name" value="PLDc_2"/>
    <property type="match status" value="1"/>
</dbReference>
<keyword evidence="4" id="KW-0472">Membrane</keyword>
<evidence type="ECO:0000313" key="7">
    <source>
        <dbReference type="Proteomes" id="UP000030624"/>
    </source>
</evidence>
<dbReference type="PANTHER" id="PTHR43856">
    <property type="entry name" value="CARDIOLIPIN HYDROLASE"/>
    <property type="match status" value="1"/>
</dbReference>
<dbReference type="InterPro" id="IPR051406">
    <property type="entry name" value="PLD_domain"/>
</dbReference>
<keyword evidence="4" id="KW-1133">Transmembrane helix</keyword>